<dbReference type="InterPro" id="IPR003812">
    <property type="entry name" value="Fido"/>
</dbReference>
<proteinExistence type="predicted"/>
<dbReference type="Gene3D" id="1.10.10.10">
    <property type="entry name" value="Winged helix-like DNA-binding domain superfamily/Winged helix DNA-binding domain"/>
    <property type="match status" value="1"/>
</dbReference>
<evidence type="ECO:0000256" key="2">
    <source>
        <dbReference type="PIRSR" id="PIRSR640198-2"/>
    </source>
</evidence>
<dbReference type="InterPro" id="IPR036597">
    <property type="entry name" value="Fido-like_dom_sf"/>
</dbReference>
<keyword evidence="5" id="KW-1185">Reference proteome</keyword>
<dbReference type="PROSITE" id="PS51459">
    <property type="entry name" value="FIDO"/>
    <property type="match status" value="1"/>
</dbReference>
<evidence type="ECO:0000313" key="4">
    <source>
        <dbReference type="EMBL" id="PNV64447.1"/>
    </source>
</evidence>
<dbReference type="InterPro" id="IPR011991">
    <property type="entry name" value="ArsR-like_HTH"/>
</dbReference>
<gene>
    <name evidence="4" type="ORF">C2L80_11905</name>
</gene>
<dbReference type="RefSeq" id="WP_087198636.1">
    <property type="nucleotide sequence ID" value="NZ_PPEL01000098.1"/>
</dbReference>
<protein>
    <submittedName>
        <fullName evidence="4">Fic family protein</fullName>
    </submittedName>
</protein>
<reference evidence="4 5" key="1">
    <citation type="journal article" date="2018" name="Int. J. Syst. Evol. Microbiol.">
        <title>Rubneribacter badeniensis gen. nov., sp. nov. and Enteroscipio rubneri gen. nov., sp. nov., new members of the Eggerthellaceae isolated from human faeces.</title>
        <authorList>
            <person name="Danylec N."/>
            <person name="Gobl A."/>
            <person name="Stoll D.A."/>
            <person name="Hetzer B."/>
            <person name="Kulling S.E."/>
            <person name="Huch M."/>
        </authorList>
    </citation>
    <scope>NUCLEOTIDE SEQUENCE [LARGE SCALE GENOMIC DNA]</scope>
    <source>
        <strain evidence="4 5">ResAG-85</strain>
    </source>
</reference>
<dbReference type="PANTHER" id="PTHR13504:SF40">
    <property type="entry name" value="FIDO DOMAIN-CONTAINING PROTEIN"/>
    <property type="match status" value="1"/>
</dbReference>
<name>A0A2K2U295_9ACTN</name>
<dbReference type="EMBL" id="PPEL01000098">
    <property type="protein sequence ID" value="PNV64447.1"/>
    <property type="molecule type" value="Genomic_DNA"/>
</dbReference>
<dbReference type="InterPro" id="IPR040198">
    <property type="entry name" value="Fido_containing"/>
</dbReference>
<dbReference type="AlphaFoldDB" id="A0A2K2U295"/>
<dbReference type="Gene3D" id="1.10.3290.10">
    <property type="entry name" value="Fido-like domain"/>
    <property type="match status" value="1"/>
</dbReference>
<dbReference type="PANTHER" id="PTHR13504">
    <property type="entry name" value="FIDO DOMAIN-CONTAINING PROTEIN DDB_G0283145"/>
    <property type="match status" value="1"/>
</dbReference>
<accession>A0A2K2U295</accession>
<dbReference type="InterPro" id="IPR036388">
    <property type="entry name" value="WH-like_DNA-bd_sf"/>
</dbReference>
<sequence>MTYRDLRKIFHSNPQAYDSEYAARFNSPQTRKIGFDVSGSPAFFVMTPEIYQAELAAARLDKELYQLCLSLPGKAIESYQESNLIDEIVITNEIEGVQSTRREIGDALERLEKNDKHGRFHGLVQKYRMLSRREAIPILTCEDVRSIYDDLVLDEVIRGNPNNAPDGTLFREGPVSVCDASGISIHQGVEPESKIVRSLQTALDLLNNTDIEPLARISLFHFLFGYIHPFYDGNGRTNRFISSYVLSTKFEPLVGFKLSRTIKQHIQQYYKGYTVCEHPLNKGDLTPFVMAFSDIIVSAMESMRDSLSELRAMLQQGEELVERVFAPDETIRKVGFILVTAALFAFEGITMKELTSALDASRQTVYKRLAPFKERGVLIVRNVGRRTYYRMDLDALERIANE</sequence>
<feature type="binding site" evidence="2">
    <location>
        <begin position="232"/>
        <end position="239"/>
    </location>
    <ligand>
        <name>ATP</name>
        <dbReference type="ChEBI" id="CHEBI:30616"/>
    </ligand>
</feature>
<feature type="domain" description="Fido" evidence="3">
    <location>
        <begin position="139"/>
        <end position="291"/>
    </location>
</feature>
<feature type="active site" evidence="1">
    <location>
        <position position="228"/>
    </location>
</feature>
<dbReference type="GO" id="GO:0005524">
    <property type="term" value="F:ATP binding"/>
    <property type="evidence" value="ECO:0007669"/>
    <property type="project" value="UniProtKB-KW"/>
</dbReference>
<dbReference type="Pfam" id="PF02661">
    <property type="entry name" value="Fic"/>
    <property type="match status" value="1"/>
</dbReference>
<feature type="binding site" evidence="2">
    <location>
        <begin position="269"/>
        <end position="270"/>
    </location>
    <ligand>
        <name>ATP</name>
        <dbReference type="ChEBI" id="CHEBI:30616"/>
    </ligand>
</feature>
<keyword evidence="2" id="KW-0547">Nucleotide-binding</keyword>
<organism evidence="4 5">
    <name type="scientific">Rubneribacter badeniensis</name>
    <dbReference type="NCBI Taxonomy" id="2070688"/>
    <lineage>
        <taxon>Bacteria</taxon>
        <taxon>Bacillati</taxon>
        <taxon>Actinomycetota</taxon>
        <taxon>Coriobacteriia</taxon>
        <taxon>Eggerthellales</taxon>
        <taxon>Eggerthellaceae</taxon>
        <taxon>Rubneribacter</taxon>
    </lineage>
</organism>
<dbReference type="Proteomes" id="UP000236488">
    <property type="component" value="Unassembled WGS sequence"/>
</dbReference>
<dbReference type="SUPFAM" id="SSF140931">
    <property type="entry name" value="Fic-like"/>
    <property type="match status" value="1"/>
</dbReference>
<keyword evidence="2" id="KW-0067">ATP-binding</keyword>
<evidence type="ECO:0000259" key="3">
    <source>
        <dbReference type="PROSITE" id="PS51459"/>
    </source>
</evidence>
<dbReference type="InterPro" id="IPR036390">
    <property type="entry name" value="WH_DNA-bd_sf"/>
</dbReference>
<comment type="caution">
    <text evidence="4">The sequence shown here is derived from an EMBL/GenBank/DDBJ whole genome shotgun (WGS) entry which is preliminary data.</text>
</comment>
<dbReference type="SUPFAM" id="SSF46785">
    <property type="entry name" value="Winged helix' DNA-binding domain"/>
    <property type="match status" value="1"/>
</dbReference>
<evidence type="ECO:0000256" key="1">
    <source>
        <dbReference type="PIRSR" id="PIRSR640198-1"/>
    </source>
</evidence>
<feature type="binding site" evidence="2">
    <location>
        <position position="281"/>
    </location>
    <ligand>
        <name>ATP</name>
        <dbReference type="ChEBI" id="CHEBI:30616"/>
    </ligand>
</feature>
<evidence type="ECO:0000313" key="5">
    <source>
        <dbReference type="Proteomes" id="UP000236488"/>
    </source>
</evidence>
<dbReference type="CDD" id="cd00090">
    <property type="entry name" value="HTH_ARSR"/>
    <property type="match status" value="1"/>
</dbReference>